<organism evidence="10 11">
    <name type="scientific">Steinernema glaseri</name>
    <dbReference type="NCBI Taxonomy" id="37863"/>
    <lineage>
        <taxon>Eukaryota</taxon>
        <taxon>Metazoa</taxon>
        <taxon>Ecdysozoa</taxon>
        <taxon>Nematoda</taxon>
        <taxon>Chromadorea</taxon>
        <taxon>Rhabditida</taxon>
        <taxon>Tylenchina</taxon>
        <taxon>Panagrolaimomorpha</taxon>
        <taxon>Strongyloidoidea</taxon>
        <taxon>Steinernematidae</taxon>
        <taxon>Steinernema</taxon>
    </lineage>
</organism>
<keyword evidence="2" id="KW-0479">Metal-binding</keyword>
<evidence type="ECO:0000256" key="2">
    <source>
        <dbReference type="ARBA" id="ARBA00022723"/>
    </source>
</evidence>
<keyword evidence="6" id="KW-0539">Nucleus</keyword>
<dbReference type="FunFam" id="3.30.160.60:FF:000624">
    <property type="entry name" value="zinc finger protein 697"/>
    <property type="match status" value="1"/>
</dbReference>
<dbReference type="InterPro" id="IPR036236">
    <property type="entry name" value="Znf_C2H2_sf"/>
</dbReference>
<dbReference type="FunFam" id="3.30.160.60:FF:000251">
    <property type="entry name" value="FEZ family zinc finger 2"/>
    <property type="match status" value="1"/>
</dbReference>
<dbReference type="PROSITE" id="PS50157">
    <property type="entry name" value="ZINC_FINGER_C2H2_2"/>
    <property type="match status" value="6"/>
</dbReference>
<feature type="compositionally biased region" description="Polar residues" evidence="8">
    <location>
        <begin position="19"/>
        <end position="31"/>
    </location>
</feature>
<feature type="domain" description="C2H2-type" evidence="9">
    <location>
        <begin position="132"/>
        <end position="159"/>
    </location>
</feature>
<dbReference type="GO" id="GO:0000981">
    <property type="term" value="F:DNA-binding transcription factor activity, RNA polymerase II-specific"/>
    <property type="evidence" value="ECO:0007669"/>
    <property type="project" value="TreeGrafter"/>
</dbReference>
<dbReference type="WBParaSite" id="L893_g21036.t1">
    <property type="protein sequence ID" value="L893_g21036.t1"/>
    <property type="gene ID" value="L893_g21036"/>
</dbReference>
<dbReference type="GO" id="GO:0005634">
    <property type="term" value="C:nucleus"/>
    <property type="evidence" value="ECO:0007669"/>
    <property type="project" value="UniProtKB-SubCell"/>
</dbReference>
<evidence type="ECO:0000256" key="6">
    <source>
        <dbReference type="ARBA" id="ARBA00023242"/>
    </source>
</evidence>
<reference evidence="11" key="1">
    <citation type="submission" date="2016-11" db="UniProtKB">
        <authorList>
            <consortium name="WormBaseParasite"/>
        </authorList>
    </citation>
    <scope>IDENTIFICATION</scope>
</reference>
<feature type="region of interest" description="Disordered" evidence="8">
    <location>
        <begin position="18"/>
        <end position="42"/>
    </location>
</feature>
<accession>A0A1I7YYI1</accession>
<evidence type="ECO:0000259" key="9">
    <source>
        <dbReference type="PROSITE" id="PS50157"/>
    </source>
</evidence>
<dbReference type="AlphaFoldDB" id="A0A1I7YYI1"/>
<keyword evidence="5" id="KW-0862">Zinc</keyword>
<evidence type="ECO:0000313" key="11">
    <source>
        <dbReference type="WBParaSite" id="L893_g21036.t1"/>
    </source>
</evidence>
<feature type="domain" description="C2H2-type" evidence="9">
    <location>
        <begin position="188"/>
        <end position="215"/>
    </location>
</feature>
<evidence type="ECO:0000256" key="1">
    <source>
        <dbReference type="ARBA" id="ARBA00004123"/>
    </source>
</evidence>
<evidence type="ECO:0000256" key="8">
    <source>
        <dbReference type="SAM" id="MobiDB-lite"/>
    </source>
</evidence>
<dbReference type="Proteomes" id="UP000095287">
    <property type="component" value="Unplaced"/>
</dbReference>
<evidence type="ECO:0000256" key="5">
    <source>
        <dbReference type="ARBA" id="ARBA00022833"/>
    </source>
</evidence>
<dbReference type="PROSITE" id="PS00028">
    <property type="entry name" value="ZINC_FINGER_C2H2_1"/>
    <property type="match status" value="6"/>
</dbReference>
<dbReference type="Gene3D" id="3.30.160.60">
    <property type="entry name" value="Classic Zinc Finger"/>
    <property type="match status" value="6"/>
</dbReference>
<dbReference type="SMART" id="SM00355">
    <property type="entry name" value="ZnF_C2H2"/>
    <property type="match status" value="6"/>
</dbReference>
<dbReference type="InterPro" id="IPR013087">
    <property type="entry name" value="Znf_C2H2_type"/>
</dbReference>
<dbReference type="FunFam" id="3.30.160.60:FF:000227">
    <property type="entry name" value="fez family zinc finger protein 1"/>
    <property type="match status" value="1"/>
</dbReference>
<dbReference type="PANTHER" id="PTHR24394:SF29">
    <property type="entry name" value="MYONEURIN"/>
    <property type="match status" value="1"/>
</dbReference>
<dbReference type="SUPFAM" id="SSF57667">
    <property type="entry name" value="beta-beta-alpha zinc fingers"/>
    <property type="match status" value="3"/>
</dbReference>
<dbReference type="FunFam" id="3.30.160.60:FF:000194">
    <property type="entry name" value="Fez family zinc finger protein 2"/>
    <property type="match status" value="1"/>
</dbReference>
<comment type="subcellular location">
    <subcellularLocation>
        <location evidence="1">Nucleus</location>
    </subcellularLocation>
</comment>
<dbReference type="FunFam" id="3.30.160.60:FF:000100">
    <property type="entry name" value="Zinc finger 45-like"/>
    <property type="match status" value="1"/>
</dbReference>
<evidence type="ECO:0000313" key="10">
    <source>
        <dbReference type="Proteomes" id="UP000095287"/>
    </source>
</evidence>
<evidence type="ECO:0000256" key="3">
    <source>
        <dbReference type="ARBA" id="ARBA00022737"/>
    </source>
</evidence>
<evidence type="ECO:0000256" key="7">
    <source>
        <dbReference type="PROSITE-ProRule" id="PRU00042"/>
    </source>
</evidence>
<feature type="domain" description="C2H2-type" evidence="9">
    <location>
        <begin position="216"/>
        <end position="243"/>
    </location>
</feature>
<feature type="domain" description="C2H2-type" evidence="9">
    <location>
        <begin position="272"/>
        <end position="300"/>
    </location>
</feature>
<evidence type="ECO:0000256" key="4">
    <source>
        <dbReference type="ARBA" id="ARBA00022771"/>
    </source>
</evidence>
<feature type="domain" description="C2H2-type" evidence="9">
    <location>
        <begin position="160"/>
        <end position="187"/>
    </location>
</feature>
<keyword evidence="4 7" id="KW-0863">Zinc-finger</keyword>
<name>A0A1I7YYI1_9BILA</name>
<dbReference type="Pfam" id="PF00096">
    <property type="entry name" value="zf-C2H2"/>
    <property type="match status" value="5"/>
</dbReference>
<keyword evidence="3" id="KW-0677">Repeat</keyword>
<dbReference type="PANTHER" id="PTHR24394">
    <property type="entry name" value="ZINC FINGER PROTEIN"/>
    <property type="match status" value="1"/>
</dbReference>
<keyword evidence="10" id="KW-1185">Reference proteome</keyword>
<dbReference type="GO" id="GO:0008270">
    <property type="term" value="F:zinc ion binding"/>
    <property type="evidence" value="ECO:0007669"/>
    <property type="project" value="UniProtKB-KW"/>
</dbReference>
<dbReference type="FunFam" id="3.30.160.60:FF:000164">
    <property type="entry name" value="Fez family zinc finger protein 2"/>
    <property type="match status" value="1"/>
</dbReference>
<dbReference type="Pfam" id="PF13912">
    <property type="entry name" value="zf-C2H2_6"/>
    <property type="match status" value="1"/>
</dbReference>
<protein>
    <submittedName>
        <fullName evidence="11">C2H2-type domain-containing protein</fullName>
    </submittedName>
</protein>
<proteinExistence type="predicted"/>
<sequence length="341" mass="37670">MGKLRCHCRLRISIGEASSRPTTAASQSASQPGEFAFLPSSAGRPTVSGAPMASLPFSIENLLRSSEVVVDDSDSDDGSSVKDLSRGKSPKLVAVPGAWDWAKIDWKWLPNAPIASVSSPSAASPDDKKKNFECRECGKVFNAHYNLTRHMPVHTGERPFVCKICGKAFRQASTLCRHKIIHTEQKPHSCKICGKCFNRSSTLNTHIRIHSGYKPYVCELCGKGFHQNGNYKNHKLTHSDEKRYKCDICHKAFHQTYNLTFHMHTHTEQKPFNCPLCNKGFCRNFDLKKHIRKLHSSASLSVLTSSALLAASNGGLSNGDTQGRGPLSTTNAHLRTIRVNV</sequence>
<feature type="domain" description="C2H2-type" evidence="9">
    <location>
        <begin position="244"/>
        <end position="271"/>
    </location>
</feature>